<sequence length="612" mass="66271">MATECSSPTATTVTTTVTKIETLTVWNDKWPVSTITQQVIPDNCPPAPRYSCFVVETTLLTAPIPQATIHLVLPQSNDFKNKYSRDLPQGEINKNPTSDSTAVVEEGQKPPECVHYATELRMGPCPTYSAMPVNSEGCAIITSTSMATATITAVPEQSFQKEDLEIDLDLTYTYSYSIGPAQPFEKPTILPLPWLSTSMPTPSTTTLLIPDDPTTSSPTPTPTLSLPPPSSSLQTPVSEQDHLLPITGTSETSWSKHLSYTVSFQFSYGTFPTRPTTTVTTRPLHLPGPEVTTPSSPMTSSRDDETQESSTTTVTDPKPTFAKNSAEGDRDKPEQEESKPSLSDPTPTTTTLIDPQSSELADPSCLTPSSTLADPPSPKPALADPILKKACSQCAELCIVDLDKVLHAEVSLLVRFFEEKIQTALSGLQKELEQTAHTAFKSNEVLNQLFHKSCEEKIEAIQQKHVEVLKAKSDHVVQGGCETGQCLQSELGRALGLLDVMVSTELGRDCSRLRQEIVQDFKHRCEEQGAVEKRGLLDHSLITNLVGLDLVGNGLSSTVNSLVQTVEAVVEGLGSNVASVVDRFVLQCQRKGFLDETVLSSLSGVLASRVCI</sequence>
<evidence type="ECO:0000313" key="3">
    <source>
        <dbReference type="Proteomes" id="UP000780801"/>
    </source>
</evidence>
<dbReference type="AlphaFoldDB" id="A0A9P6FVB6"/>
<feature type="region of interest" description="Disordered" evidence="1">
    <location>
        <begin position="271"/>
        <end position="380"/>
    </location>
</feature>
<evidence type="ECO:0000256" key="1">
    <source>
        <dbReference type="SAM" id="MobiDB-lite"/>
    </source>
</evidence>
<keyword evidence="3" id="KW-1185">Reference proteome</keyword>
<dbReference type="OrthoDB" id="2448224at2759"/>
<feature type="compositionally biased region" description="Low complexity" evidence="1">
    <location>
        <begin position="271"/>
        <end position="283"/>
    </location>
</feature>
<feature type="compositionally biased region" description="Basic and acidic residues" evidence="1">
    <location>
        <begin position="326"/>
        <end position="339"/>
    </location>
</feature>
<feature type="region of interest" description="Disordered" evidence="1">
    <location>
        <begin position="85"/>
        <end position="107"/>
    </location>
</feature>
<feature type="compositionally biased region" description="Polar residues" evidence="1">
    <location>
        <begin position="92"/>
        <end position="101"/>
    </location>
</feature>
<proteinExistence type="predicted"/>
<feature type="region of interest" description="Disordered" evidence="1">
    <location>
        <begin position="201"/>
        <end position="238"/>
    </location>
</feature>
<comment type="caution">
    <text evidence="2">The sequence shown here is derived from an EMBL/GenBank/DDBJ whole genome shotgun (WGS) entry which is preliminary data.</text>
</comment>
<feature type="compositionally biased region" description="Pro residues" evidence="1">
    <location>
        <begin position="219"/>
        <end position="230"/>
    </location>
</feature>
<organism evidence="2 3">
    <name type="scientific">Lunasporangiospora selenospora</name>
    <dbReference type="NCBI Taxonomy" id="979761"/>
    <lineage>
        <taxon>Eukaryota</taxon>
        <taxon>Fungi</taxon>
        <taxon>Fungi incertae sedis</taxon>
        <taxon>Mucoromycota</taxon>
        <taxon>Mortierellomycotina</taxon>
        <taxon>Mortierellomycetes</taxon>
        <taxon>Mortierellales</taxon>
        <taxon>Mortierellaceae</taxon>
        <taxon>Lunasporangiospora</taxon>
    </lineage>
</organism>
<dbReference type="EMBL" id="JAABOA010001197">
    <property type="protein sequence ID" value="KAF9582077.1"/>
    <property type="molecule type" value="Genomic_DNA"/>
</dbReference>
<reference evidence="2" key="1">
    <citation type="journal article" date="2020" name="Fungal Divers.">
        <title>Resolving the Mortierellaceae phylogeny through synthesis of multi-gene phylogenetics and phylogenomics.</title>
        <authorList>
            <person name="Vandepol N."/>
            <person name="Liber J."/>
            <person name="Desiro A."/>
            <person name="Na H."/>
            <person name="Kennedy M."/>
            <person name="Barry K."/>
            <person name="Grigoriev I.V."/>
            <person name="Miller A.N."/>
            <person name="O'Donnell K."/>
            <person name="Stajich J.E."/>
            <person name="Bonito G."/>
        </authorList>
    </citation>
    <scope>NUCLEOTIDE SEQUENCE</scope>
    <source>
        <strain evidence="2">KOD1015</strain>
    </source>
</reference>
<evidence type="ECO:0000313" key="2">
    <source>
        <dbReference type="EMBL" id="KAF9582077.1"/>
    </source>
</evidence>
<name>A0A9P6FVB6_9FUNG</name>
<accession>A0A9P6FVB6</accession>
<protein>
    <submittedName>
        <fullName evidence="2">Uncharacterized protein</fullName>
    </submittedName>
</protein>
<dbReference type="Proteomes" id="UP000780801">
    <property type="component" value="Unassembled WGS sequence"/>
</dbReference>
<feature type="compositionally biased region" description="Low complexity" evidence="1">
    <location>
        <begin position="201"/>
        <end position="218"/>
    </location>
</feature>
<gene>
    <name evidence="2" type="ORF">BGW38_000677</name>
</gene>